<dbReference type="InterPro" id="IPR036249">
    <property type="entry name" value="Thioredoxin-like_sf"/>
</dbReference>
<evidence type="ECO:0000313" key="5">
    <source>
        <dbReference type="Proteomes" id="UP000243629"/>
    </source>
</evidence>
<dbReference type="PANTHER" id="PTHR42943">
    <property type="entry name" value="GLUTATHIONE S-TRANSFERASE KAPPA"/>
    <property type="match status" value="1"/>
</dbReference>
<dbReference type="InterPro" id="IPR044087">
    <property type="entry name" value="NahD-like"/>
</dbReference>
<reference evidence="5" key="1">
    <citation type="submission" date="2016-10" db="EMBL/GenBank/DDBJ databases">
        <authorList>
            <person name="Varghese N."/>
            <person name="Submissions S."/>
        </authorList>
    </citation>
    <scope>NUCLEOTIDE SEQUENCE [LARGE SCALE GENOMIC DNA]</scope>
    <source>
        <strain evidence="5">DSM 24213</strain>
    </source>
</reference>
<dbReference type="GO" id="GO:1901170">
    <property type="term" value="P:naphthalene catabolic process"/>
    <property type="evidence" value="ECO:0007669"/>
    <property type="project" value="InterPro"/>
</dbReference>
<dbReference type="GO" id="GO:0004364">
    <property type="term" value="F:glutathione transferase activity"/>
    <property type="evidence" value="ECO:0007669"/>
    <property type="project" value="TreeGrafter"/>
</dbReference>
<dbReference type="STRING" id="1720063.SAMN05216217_10829"/>
<organism evidence="4 5">
    <name type="scientific">Halopseudomonas yangmingensis</name>
    <dbReference type="NCBI Taxonomy" id="1720063"/>
    <lineage>
        <taxon>Bacteria</taxon>
        <taxon>Pseudomonadati</taxon>
        <taxon>Pseudomonadota</taxon>
        <taxon>Gammaproteobacteria</taxon>
        <taxon>Pseudomonadales</taxon>
        <taxon>Pseudomonadaceae</taxon>
        <taxon>Halopseudomonas</taxon>
    </lineage>
</organism>
<dbReference type="InterPro" id="IPR014440">
    <property type="entry name" value="HCCAis_GSTk"/>
</dbReference>
<dbReference type="Proteomes" id="UP000243629">
    <property type="component" value="Unassembled WGS sequence"/>
</dbReference>
<accession>A0A1I4RXF9</accession>
<evidence type="ECO:0000256" key="2">
    <source>
        <dbReference type="PIRSR" id="PIRSR006386-1"/>
    </source>
</evidence>
<evidence type="ECO:0000256" key="1">
    <source>
        <dbReference type="PIRNR" id="PIRNR006386"/>
    </source>
</evidence>
<dbReference type="PIRSF" id="PIRSF006386">
    <property type="entry name" value="HCCAis_GSTk"/>
    <property type="match status" value="1"/>
</dbReference>
<dbReference type="RefSeq" id="WP_093475639.1">
    <property type="nucleotide sequence ID" value="NZ_FOUI01000008.1"/>
</dbReference>
<dbReference type="SUPFAM" id="SSF52833">
    <property type="entry name" value="Thioredoxin-like"/>
    <property type="match status" value="1"/>
</dbReference>
<evidence type="ECO:0000259" key="3">
    <source>
        <dbReference type="Pfam" id="PF01323"/>
    </source>
</evidence>
<dbReference type="CDD" id="cd03022">
    <property type="entry name" value="DsbA_HCCA_Iso"/>
    <property type="match status" value="1"/>
</dbReference>
<sequence length="196" mass="21951">MSKQIEFFFDVGSPASYLAFTQLPALAERNGAQIVWKPMLLGGVFHATGNSSPATVPAKGEYIRMDFKRFADHYGVPYQHNSHFPINTMQLMRGAVALLDTPQFMPYLRAIFSGMWIEGLDMARPEVVAEVLFRAGFDPQQILQQCSDPLVKDKLKAITTEAVERGVFGAPTLFVGGQMFFGQDRLDWVERTLQQA</sequence>
<dbReference type="GO" id="GO:0006749">
    <property type="term" value="P:glutathione metabolic process"/>
    <property type="evidence" value="ECO:0007669"/>
    <property type="project" value="TreeGrafter"/>
</dbReference>
<evidence type="ECO:0000313" key="4">
    <source>
        <dbReference type="EMBL" id="SFM56673.1"/>
    </source>
</evidence>
<dbReference type="OrthoDB" id="5244108at2"/>
<feature type="active site" description="Nucleophile" evidence="2">
    <location>
        <position position="13"/>
    </location>
</feature>
<dbReference type="Pfam" id="PF01323">
    <property type="entry name" value="DSBA"/>
    <property type="match status" value="1"/>
</dbReference>
<dbReference type="PANTHER" id="PTHR42943:SF2">
    <property type="entry name" value="GLUTATHIONE S-TRANSFERASE KAPPA 1"/>
    <property type="match status" value="1"/>
</dbReference>
<protein>
    <recommendedName>
        <fullName evidence="1">2-hydroxychromene-2-carboxylate isomerase</fullName>
        <ecNumber evidence="1">5.99.1.4</ecNumber>
    </recommendedName>
</protein>
<feature type="domain" description="DSBA-like thioredoxin" evidence="3">
    <location>
        <begin position="4"/>
        <end position="194"/>
    </location>
</feature>
<dbReference type="AlphaFoldDB" id="A0A1I4RXF9"/>
<dbReference type="InterPro" id="IPR051924">
    <property type="entry name" value="GST_Kappa/NadH"/>
</dbReference>
<dbReference type="EC" id="5.99.1.4" evidence="1"/>
<gene>
    <name evidence="4" type="ORF">SAMN05216217_10829</name>
</gene>
<comment type="similarity">
    <text evidence="1">Belongs to the GST superfamily. NadH family.</text>
</comment>
<dbReference type="EMBL" id="FOUI01000008">
    <property type="protein sequence ID" value="SFM56673.1"/>
    <property type="molecule type" value="Genomic_DNA"/>
</dbReference>
<dbReference type="InterPro" id="IPR001853">
    <property type="entry name" value="DSBA-like_thioredoxin_dom"/>
</dbReference>
<name>A0A1I4RXF9_9GAMM</name>
<dbReference type="GO" id="GO:0004602">
    <property type="term" value="F:glutathione peroxidase activity"/>
    <property type="evidence" value="ECO:0007669"/>
    <property type="project" value="TreeGrafter"/>
</dbReference>
<keyword evidence="5" id="KW-1185">Reference proteome</keyword>
<keyword evidence="1 4" id="KW-0413">Isomerase</keyword>
<comment type="catalytic activity">
    <reaction evidence="1">
        <text>2-hydroxychromene-2-carboxylate = (3E)-4-(2-hydroxyphenyl)-2-oxobut-3-enoate</text>
        <dbReference type="Rhea" id="RHEA:27401"/>
        <dbReference type="ChEBI" id="CHEBI:59350"/>
        <dbReference type="ChEBI" id="CHEBI:59353"/>
        <dbReference type="EC" id="5.99.1.4"/>
    </reaction>
</comment>
<proteinExistence type="inferred from homology"/>
<dbReference type="Gene3D" id="3.40.30.10">
    <property type="entry name" value="Glutaredoxin"/>
    <property type="match status" value="1"/>
</dbReference>
<dbReference type="GO" id="GO:0018845">
    <property type="term" value="F:2-hydroxychromene-2-carboxylate isomerase activity"/>
    <property type="evidence" value="ECO:0007669"/>
    <property type="project" value="UniProtKB-UniRule"/>
</dbReference>